<evidence type="ECO:0000313" key="3">
    <source>
        <dbReference type="EMBL" id="BAU49813.1"/>
    </source>
</evidence>
<dbReference type="OrthoDB" id="7064042at2"/>
<keyword evidence="1" id="KW-0812">Transmembrane</keyword>
<keyword evidence="3" id="KW-0645">Protease</keyword>
<dbReference type="GO" id="GO:0006508">
    <property type="term" value="P:proteolysis"/>
    <property type="evidence" value="ECO:0007669"/>
    <property type="project" value="UniProtKB-KW"/>
</dbReference>
<dbReference type="GO" id="GO:0008233">
    <property type="term" value="F:peptidase activity"/>
    <property type="evidence" value="ECO:0007669"/>
    <property type="project" value="UniProtKB-KW"/>
</dbReference>
<evidence type="ECO:0000259" key="2">
    <source>
        <dbReference type="Pfam" id="PF01957"/>
    </source>
</evidence>
<dbReference type="SUPFAM" id="SSF141322">
    <property type="entry name" value="NfeD domain-like"/>
    <property type="match status" value="1"/>
</dbReference>
<evidence type="ECO:0000313" key="4">
    <source>
        <dbReference type="Proteomes" id="UP000218899"/>
    </source>
</evidence>
<dbReference type="EMBL" id="AP014936">
    <property type="protein sequence ID" value="BAU49813.1"/>
    <property type="molecule type" value="Genomic_DNA"/>
</dbReference>
<dbReference type="InterPro" id="IPR012340">
    <property type="entry name" value="NA-bd_OB-fold"/>
</dbReference>
<dbReference type="KEGG" id="sva:SVA_3265"/>
<evidence type="ECO:0000256" key="1">
    <source>
        <dbReference type="SAM" id="Phobius"/>
    </source>
</evidence>
<keyword evidence="1" id="KW-0472">Membrane</keyword>
<keyword evidence="1" id="KW-1133">Transmembrane helix</keyword>
<organism evidence="3 4">
    <name type="scientific">Sulfurifustis variabilis</name>
    <dbReference type="NCBI Taxonomy" id="1675686"/>
    <lineage>
        <taxon>Bacteria</taxon>
        <taxon>Pseudomonadati</taxon>
        <taxon>Pseudomonadota</taxon>
        <taxon>Gammaproteobacteria</taxon>
        <taxon>Acidiferrobacterales</taxon>
        <taxon>Acidiferrobacteraceae</taxon>
        <taxon>Sulfurifustis</taxon>
    </lineage>
</organism>
<gene>
    <name evidence="3" type="ORF">SVA_3265</name>
</gene>
<dbReference type="Proteomes" id="UP000218899">
    <property type="component" value="Chromosome"/>
</dbReference>
<proteinExistence type="predicted"/>
<accession>A0A1C7AF17</accession>
<dbReference type="Gene3D" id="2.40.50.140">
    <property type="entry name" value="Nucleic acid-binding proteins"/>
    <property type="match status" value="1"/>
</dbReference>
<dbReference type="Pfam" id="PF01957">
    <property type="entry name" value="NfeD"/>
    <property type="match status" value="1"/>
</dbReference>
<sequence>MCHLLLLLPMLGLPVFWLWPIEVAAPVYAVIFAVAVWTYGLALRSAHRPVETGREAILHGRGRVVNAGGRRLTVQLGAELWNAESRDALRAGDEIRVLGVDGLVLNVARLAEARDGSKEVAHGA</sequence>
<dbReference type="RefSeq" id="WP_148665524.1">
    <property type="nucleotide sequence ID" value="NZ_AP014936.1"/>
</dbReference>
<dbReference type="AlphaFoldDB" id="A0A1C7AF17"/>
<dbReference type="InterPro" id="IPR002810">
    <property type="entry name" value="NfeD-like_C"/>
</dbReference>
<reference evidence="3 4" key="1">
    <citation type="submission" date="2015-08" db="EMBL/GenBank/DDBJ databases">
        <title>Complete genome sequence of Sulfurifustis variabilis.</title>
        <authorList>
            <person name="Miura A."/>
            <person name="Kojima H."/>
            <person name="Fukui M."/>
        </authorList>
    </citation>
    <scope>NUCLEOTIDE SEQUENCE [LARGE SCALE GENOMIC DNA]</scope>
    <source>
        <strain evidence="4">skN76</strain>
    </source>
</reference>
<keyword evidence="3" id="KW-0378">Hydrolase</keyword>
<name>A0A1C7AF17_9GAMM</name>
<feature type="transmembrane region" description="Helical" evidence="1">
    <location>
        <begin position="16"/>
        <end position="39"/>
    </location>
</feature>
<feature type="domain" description="NfeD-like C-terminal" evidence="2">
    <location>
        <begin position="57"/>
        <end position="108"/>
    </location>
</feature>
<keyword evidence="4" id="KW-1185">Reference proteome</keyword>
<protein>
    <submittedName>
        <fullName evidence="3">Serine protease</fullName>
    </submittedName>
</protein>